<organism evidence="14 15">
    <name type="scientific">Salinicola acroporae</name>
    <dbReference type="NCBI Taxonomy" id="1541440"/>
    <lineage>
        <taxon>Bacteria</taxon>
        <taxon>Pseudomonadati</taxon>
        <taxon>Pseudomonadota</taxon>
        <taxon>Gammaproteobacteria</taxon>
        <taxon>Oceanospirillales</taxon>
        <taxon>Halomonadaceae</taxon>
        <taxon>Salinicola</taxon>
    </lineage>
</organism>
<evidence type="ECO:0000256" key="1">
    <source>
        <dbReference type="ARBA" id="ARBA00004651"/>
    </source>
</evidence>
<feature type="transmembrane region" description="Helical" evidence="12">
    <location>
        <begin position="319"/>
        <end position="338"/>
    </location>
</feature>
<comment type="caution">
    <text evidence="14">The sequence shown here is derived from an EMBL/GenBank/DDBJ whole genome shotgun (WGS) entry which is preliminary data.</text>
</comment>
<keyword evidence="7 12" id="KW-1133">Transmembrane helix</keyword>
<keyword evidence="6 12" id="KW-0812">Transmembrane</keyword>
<evidence type="ECO:0000256" key="8">
    <source>
        <dbReference type="ARBA" id="ARBA00023053"/>
    </source>
</evidence>
<accession>A0ABT6I2X2</accession>
<comment type="similarity">
    <text evidence="2">Belongs to the monovalent cation:proton antiporter 1 (CPA1) transporter (TC 2.A.36) family.</text>
</comment>
<feature type="transmembrane region" description="Helical" evidence="12">
    <location>
        <begin position="69"/>
        <end position="88"/>
    </location>
</feature>
<keyword evidence="9" id="KW-0406">Ion transport</keyword>
<sequence>MLELAAIVLTVTAVLAWFNERYVHLPATIGVMVIALFLSLVIQGLSSVGIHAPAALTRSWVEALDFDSLLMNGMLSFLLFAGALHVDIKKLRDYWASIGVLAILGTIVSTLLIGFASHWLLGILGVPVALPWCLVFGALISPTDPVAVLGIMRGAGAPDDMEVRIVGESLFNDGVAVVLFTLLLSAAQSGESLAGGYALMLFVEEAGGGVLFGLLLGYGVHALMKRVDQYQVEVLLSLAMVLGGYTLATHLHVSGPIAMVVAGLVVGNHAWTHAMSTQTRQHLNDFWELIDEILNALLFVIIGLELLALPFHWNYLLVAMPLIVLLIAVRLLVVAIPVSLAHRHFRHGSIAVLTWGGLRGGISVALALSLPAGEARDVLLNVTYLIVLFSIVSQGLTIGALVRRVLSTGGKGVRLWL</sequence>
<feature type="transmembrane region" description="Helical" evidence="12">
    <location>
        <begin position="293"/>
        <end position="313"/>
    </location>
</feature>
<evidence type="ECO:0000256" key="3">
    <source>
        <dbReference type="ARBA" id="ARBA00022448"/>
    </source>
</evidence>
<feature type="transmembrane region" description="Helical" evidence="12">
    <location>
        <begin position="253"/>
        <end position="272"/>
    </location>
</feature>
<evidence type="ECO:0000256" key="10">
    <source>
        <dbReference type="ARBA" id="ARBA00023136"/>
    </source>
</evidence>
<evidence type="ECO:0000313" key="15">
    <source>
        <dbReference type="Proteomes" id="UP001162135"/>
    </source>
</evidence>
<evidence type="ECO:0000256" key="12">
    <source>
        <dbReference type="SAM" id="Phobius"/>
    </source>
</evidence>
<keyword evidence="5" id="KW-1003">Cell membrane</keyword>
<evidence type="ECO:0000256" key="6">
    <source>
        <dbReference type="ARBA" id="ARBA00022692"/>
    </source>
</evidence>
<evidence type="ECO:0000313" key="14">
    <source>
        <dbReference type="EMBL" id="MDH4572020.1"/>
    </source>
</evidence>
<feature type="transmembrane region" description="Helical" evidence="12">
    <location>
        <begin position="350"/>
        <end position="370"/>
    </location>
</feature>
<reference evidence="14" key="2">
    <citation type="submission" date="2017-11" db="EMBL/GenBank/DDBJ databases">
        <authorList>
            <person name="Das S.K."/>
        </authorList>
    </citation>
    <scope>NUCLEOTIDE SEQUENCE</scope>
    <source>
        <strain evidence="14">S4-41</strain>
    </source>
</reference>
<feature type="transmembrane region" description="Helical" evidence="12">
    <location>
        <begin position="230"/>
        <end position="247"/>
    </location>
</feature>
<proteinExistence type="inferred from homology"/>
<keyword evidence="8" id="KW-0915">Sodium</keyword>
<keyword evidence="10 12" id="KW-0472">Membrane</keyword>
<evidence type="ECO:0000259" key="13">
    <source>
        <dbReference type="Pfam" id="PF00999"/>
    </source>
</evidence>
<dbReference type="Pfam" id="PF00999">
    <property type="entry name" value="Na_H_Exchanger"/>
    <property type="match status" value="1"/>
</dbReference>
<feature type="domain" description="Cation/H+ exchanger transmembrane" evidence="13">
    <location>
        <begin position="12"/>
        <end position="403"/>
    </location>
</feature>
<dbReference type="InterPro" id="IPR018422">
    <property type="entry name" value="Cation/H_exchanger_CPA1"/>
</dbReference>
<name>A0ABT6I2X2_9GAMM</name>
<dbReference type="Proteomes" id="UP001162135">
    <property type="component" value="Unassembled WGS sequence"/>
</dbReference>
<dbReference type="PANTHER" id="PTHR10110">
    <property type="entry name" value="SODIUM/HYDROGEN EXCHANGER"/>
    <property type="match status" value="1"/>
</dbReference>
<dbReference type="RefSeq" id="WP_110717839.1">
    <property type="nucleotide sequence ID" value="NZ_PGFS01000001.1"/>
</dbReference>
<evidence type="ECO:0000256" key="5">
    <source>
        <dbReference type="ARBA" id="ARBA00022475"/>
    </source>
</evidence>
<evidence type="ECO:0000256" key="2">
    <source>
        <dbReference type="ARBA" id="ARBA00007367"/>
    </source>
</evidence>
<dbReference type="Gene3D" id="6.10.140.1330">
    <property type="match status" value="1"/>
</dbReference>
<gene>
    <name evidence="14" type="ORF">CUR86_05740</name>
</gene>
<comment type="subcellular location">
    <subcellularLocation>
        <location evidence="1">Cell membrane</location>
        <topology evidence="1">Multi-pass membrane protein</topology>
    </subcellularLocation>
</comment>
<evidence type="ECO:0000256" key="4">
    <source>
        <dbReference type="ARBA" id="ARBA00022449"/>
    </source>
</evidence>
<feature type="transmembrane region" description="Helical" evidence="12">
    <location>
        <begin position="382"/>
        <end position="402"/>
    </location>
</feature>
<evidence type="ECO:0000256" key="11">
    <source>
        <dbReference type="ARBA" id="ARBA00023201"/>
    </source>
</evidence>
<reference evidence="14" key="1">
    <citation type="journal article" date="2015" name="Antonie Van Leeuwenhoek">
        <title>Comparative 16S rRNA signatures and multilocus sequence analysis for the genus Salinicola and description of Salinicola acroporae sp. nov., isolated from coral Acropora digitifera.</title>
        <authorList>
            <person name="Lepcha R.T."/>
            <person name="Poddar A."/>
            <person name="Schumann P."/>
            <person name="Das S.K."/>
        </authorList>
    </citation>
    <scope>NUCLEOTIDE SEQUENCE</scope>
    <source>
        <strain evidence="14">S4-41</strain>
    </source>
</reference>
<keyword evidence="11" id="KW-0739">Sodium transport</keyword>
<keyword evidence="3" id="KW-0813">Transport</keyword>
<dbReference type="EMBL" id="PGFS01000001">
    <property type="protein sequence ID" value="MDH4572020.1"/>
    <property type="molecule type" value="Genomic_DNA"/>
</dbReference>
<dbReference type="InterPro" id="IPR006153">
    <property type="entry name" value="Cation/H_exchanger_TM"/>
</dbReference>
<feature type="transmembrane region" description="Helical" evidence="12">
    <location>
        <begin position="94"/>
        <end position="113"/>
    </location>
</feature>
<dbReference type="PANTHER" id="PTHR10110:SF195">
    <property type="entry name" value="NA(+)_H(+) ANTIPORTER NHAS2"/>
    <property type="match status" value="1"/>
</dbReference>
<evidence type="ECO:0000256" key="9">
    <source>
        <dbReference type="ARBA" id="ARBA00023065"/>
    </source>
</evidence>
<evidence type="ECO:0000256" key="7">
    <source>
        <dbReference type="ARBA" id="ARBA00022989"/>
    </source>
</evidence>
<protein>
    <submittedName>
        <fullName evidence="14">Sodium:proton antiporter</fullName>
    </submittedName>
</protein>
<feature type="transmembrane region" description="Helical" evidence="12">
    <location>
        <begin position="197"/>
        <end position="218"/>
    </location>
</feature>
<feature type="transmembrane region" description="Helical" evidence="12">
    <location>
        <begin position="26"/>
        <end position="48"/>
    </location>
</feature>
<keyword evidence="15" id="KW-1185">Reference proteome</keyword>
<keyword evidence="4" id="KW-0050">Antiport</keyword>